<feature type="transmembrane region" description="Helical" evidence="1">
    <location>
        <begin position="7"/>
        <end position="25"/>
    </location>
</feature>
<evidence type="ECO:0000313" key="2">
    <source>
        <dbReference type="EMBL" id="QHU30279.1"/>
    </source>
</evidence>
<proteinExistence type="predicted"/>
<protein>
    <submittedName>
        <fullName evidence="2">Uncharacterized protein</fullName>
    </submittedName>
</protein>
<sequence length="147" mass="16073">MGRLNRFIIISIIIISISLILAYEVQAFKPPYDGFDFKTFINDGAEEITVKDIIVGLSFGTALGFVDTLGIWIGLEEMSKYIYGTERFKAAIGNLYSNILGITVGTAVSVIMESLIRPKNRQKPLYLTAIGSIIGAILGIAVGKTFF</sequence>
<reference evidence="2" key="1">
    <citation type="journal article" date="2020" name="Nature">
        <title>Giant virus diversity and host interactions through global metagenomics.</title>
        <authorList>
            <person name="Schulz F."/>
            <person name="Roux S."/>
            <person name="Paez-Espino D."/>
            <person name="Jungbluth S."/>
            <person name="Walsh D.A."/>
            <person name="Denef V.J."/>
            <person name="McMahon K.D."/>
            <person name="Konstantinidis K.T."/>
            <person name="Eloe-Fadrosh E.A."/>
            <person name="Kyrpides N.C."/>
            <person name="Woyke T."/>
        </authorList>
    </citation>
    <scope>NUCLEOTIDE SEQUENCE</scope>
    <source>
        <strain evidence="2">GVMAG-M-3300027833-11</strain>
    </source>
</reference>
<keyword evidence="1" id="KW-0812">Transmembrane</keyword>
<name>A0A6C0LH61_9ZZZZ</name>
<organism evidence="2">
    <name type="scientific">viral metagenome</name>
    <dbReference type="NCBI Taxonomy" id="1070528"/>
    <lineage>
        <taxon>unclassified sequences</taxon>
        <taxon>metagenomes</taxon>
        <taxon>organismal metagenomes</taxon>
    </lineage>
</organism>
<accession>A0A6C0LH61</accession>
<dbReference type="EMBL" id="MN740504">
    <property type="protein sequence ID" value="QHU30279.1"/>
    <property type="molecule type" value="Genomic_DNA"/>
</dbReference>
<evidence type="ECO:0000256" key="1">
    <source>
        <dbReference type="SAM" id="Phobius"/>
    </source>
</evidence>
<dbReference type="AlphaFoldDB" id="A0A6C0LH61"/>
<keyword evidence="1" id="KW-1133">Transmembrane helix</keyword>
<feature type="transmembrane region" description="Helical" evidence="1">
    <location>
        <begin position="53"/>
        <end position="75"/>
    </location>
</feature>
<keyword evidence="1" id="KW-0472">Membrane</keyword>
<feature type="transmembrane region" description="Helical" evidence="1">
    <location>
        <begin position="124"/>
        <end position="143"/>
    </location>
</feature>
<feature type="transmembrane region" description="Helical" evidence="1">
    <location>
        <begin position="95"/>
        <end position="112"/>
    </location>
</feature>